<proteinExistence type="predicted"/>
<keyword evidence="1" id="KW-1185">Reference proteome</keyword>
<dbReference type="InterPro" id="IPR031659">
    <property type="entry name" value="SPATA9"/>
</dbReference>
<reference evidence="2" key="1">
    <citation type="submission" date="2025-08" db="UniProtKB">
        <authorList>
            <consortium name="RefSeq"/>
        </authorList>
    </citation>
    <scope>IDENTIFICATION</scope>
</reference>
<protein>
    <submittedName>
        <fullName evidence="2">Spermatogenesis-associated protein 9 isoform X4</fullName>
    </submittedName>
</protein>
<dbReference type="RefSeq" id="XP_004841757.1">
    <property type="nucleotide sequence ID" value="XM_004841700.3"/>
</dbReference>
<evidence type="ECO:0000313" key="2">
    <source>
        <dbReference type="RefSeq" id="XP_004841757.1"/>
    </source>
</evidence>
<accession>A0AAX6P1Z1</accession>
<name>A0AAX6P1Z1_HETGA</name>
<gene>
    <name evidence="2" type="primary">Spata9</name>
</gene>
<dbReference type="Pfam" id="PF15824">
    <property type="entry name" value="SPATA9"/>
    <property type="match status" value="2"/>
</dbReference>
<dbReference type="Proteomes" id="UP000694906">
    <property type="component" value="Unplaced"/>
</dbReference>
<dbReference type="PANTHER" id="PTHR35669:SF1">
    <property type="entry name" value="SPERMATOGENESIS-ASSOCIATED PROTEIN 9"/>
    <property type="match status" value="1"/>
</dbReference>
<organism evidence="1 2">
    <name type="scientific">Heterocephalus glaber</name>
    <name type="common">Naked mole rat</name>
    <dbReference type="NCBI Taxonomy" id="10181"/>
    <lineage>
        <taxon>Eukaryota</taxon>
        <taxon>Metazoa</taxon>
        <taxon>Chordata</taxon>
        <taxon>Craniata</taxon>
        <taxon>Vertebrata</taxon>
        <taxon>Euteleostomi</taxon>
        <taxon>Mammalia</taxon>
        <taxon>Eutheria</taxon>
        <taxon>Euarchontoglires</taxon>
        <taxon>Glires</taxon>
        <taxon>Rodentia</taxon>
        <taxon>Hystricomorpha</taxon>
        <taxon>Bathyergidae</taxon>
        <taxon>Heterocephalus</taxon>
    </lineage>
</organism>
<dbReference type="CTD" id="83890"/>
<sequence length="223" mass="24879">MPIRHVVGICGQVLKNFSGRIEGIQKVIMDLMDEFKDDFPTVLGLSQSNQEKGPEQKSPGIRTAATLARINRGALVRGLSSLSLTCQALAGLLRPGLARCLLDLRARSRPLLGELHAARPRPGPDRGQAICVNAVLEKRKKISEEEEVIRQNRESENSRKAFSEPVLSEPMFPEGEIKAKPYRSLPEKPDISYHPKLPANEQKNKIQVLHSVFDWSAEMNEQI</sequence>
<dbReference type="AlphaFoldDB" id="A0AAX6P1Z1"/>
<evidence type="ECO:0000313" key="1">
    <source>
        <dbReference type="Proteomes" id="UP000694906"/>
    </source>
</evidence>
<dbReference type="GeneID" id="101700612"/>
<dbReference type="PANTHER" id="PTHR35669">
    <property type="entry name" value="SPERMATOGENESIS-ASSOCIATED PROTEIN 9"/>
    <property type="match status" value="1"/>
</dbReference>